<protein>
    <recommendedName>
        <fullName evidence="5">DUF4129 domain-containing protein</fullName>
    </recommendedName>
</protein>
<name>A0A1G7T1S9_9EURY</name>
<dbReference type="EMBL" id="FNBK01000022">
    <property type="protein sequence ID" value="SDG29287.1"/>
    <property type="molecule type" value="Genomic_DNA"/>
</dbReference>
<keyword evidence="2" id="KW-0472">Membrane</keyword>
<dbReference type="OrthoDB" id="206387at2157"/>
<dbReference type="Proteomes" id="UP000199076">
    <property type="component" value="Unassembled WGS sequence"/>
</dbReference>
<dbReference type="RefSeq" id="WP_092695271.1">
    <property type="nucleotide sequence ID" value="NZ_FNBK01000022.1"/>
</dbReference>
<keyword evidence="2" id="KW-1133">Transmembrane helix</keyword>
<feature type="region of interest" description="Disordered" evidence="1">
    <location>
        <begin position="41"/>
        <end position="68"/>
    </location>
</feature>
<feature type="region of interest" description="Disordered" evidence="1">
    <location>
        <begin position="604"/>
        <end position="626"/>
    </location>
</feature>
<keyword evidence="4" id="KW-1185">Reference proteome</keyword>
<sequence length="729" mass="78441">MTPGDEVIDRTAAVLLITGMVILLAGVSVGVLAGDAALAGDRDTASGPSDQRDPAEVSSEGSLSPVERQLAQQAAERIRSGSVNLSGGDYDQVRDSLEDSQYGDLLDRYAEVASQTGSENRAELLRSLRENQREYAASADAYWRLYGVYNGTANLTDRDNRTALTDLSFINGTSMNASIAEQVNASESNATIQPGDVVSFNDSQYKRLARELDNRSRRADETGTDLLRNYRLLQENSGTNYSDAIESVQENREEIVDTQQVVRETWLTVVSITATTQNPRGSFVDPIRIDGQLTLQNGTALADERVRMRIANQTYQTQTNATSEFTVDYRPATIPVNASTVPVRFVPNSTSEYTSTETNVSVNVTQVQPTVDVDVRPTDVRFNETLTVDGWVGHEDAGAGNVSVAVVTDGEFLAVNRTRSNGTFRTNLYLPAAVDPGSQQVRLALLARDRALAPANGTAAIQVAETPTELTVSATRTDGRSLRVSGRLDAEGQGGIAGHEVQIRANGTTLGTATTGPSGQFRTAMVVPTELLESGLSDAVTTLDVQAAYQGDGTNLESSTAGTTATITQAGSLLWIGGLVAGVFVLLGGYLGYRWWRRRGRNRAADRPTSIDGPTVGVAEGSDGSGESLLDMAREQLTAGRPDAAVELAYTGLRRDLERRSGIEESATHWEFYHQYRRDGDESSVETLRRATELYERAVFASRSVSADSAAEILDTLDDIGSTSRSADD</sequence>
<accession>A0A1G7T1S9</accession>
<reference evidence="4" key="1">
    <citation type="submission" date="2016-10" db="EMBL/GenBank/DDBJ databases">
        <authorList>
            <person name="Varghese N."/>
            <person name="Submissions S."/>
        </authorList>
    </citation>
    <scope>NUCLEOTIDE SEQUENCE [LARGE SCALE GENOMIC DNA]</scope>
    <source>
        <strain evidence="4">IBRC-M 10760</strain>
    </source>
</reference>
<evidence type="ECO:0000313" key="4">
    <source>
        <dbReference type="Proteomes" id="UP000199076"/>
    </source>
</evidence>
<feature type="compositionally biased region" description="Basic and acidic residues" evidence="1">
    <location>
        <begin position="41"/>
        <end position="55"/>
    </location>
</feature>
<evidence type="ECO:0000256" key="1">
    <source>
        <dbReference type="SAM" id="MobiDB-lite"/>
    </source>
</evidence>
<dbReference type="AlphaFoldDB" id="A0A1G7T1S9"/>
<dbReference type="STRING" id="660518.SAMN05216218_1228"/>
<keyword evidence="2" id="KW-0812">Transmembrane</keyword>
<feature type="transmembrane region" description="Helical" evidence="2">
    <location>
        <begin position="12"/>
        <end position="33"/>
    </location>
</feature>
<gene>
    <name evidence="3" type="ORF">SAMN05216218_1228</name>
</gene>
<evidence type="ECO:0000256" key="2">
    <source>
        <dbReference type="SAM" id="Phobius"/>
    </source>
</evidence>
<feature type="transmembrane region" description="Helical" evidence="2">
    <location>
        <begin position="573"/>
        <end position="593"/>
    </location>
</feature>
<evidence type="ECO:0000313" key="3">
    <source>
        <dbReference type="EMBL" id="SDG29287.1"/>
    </source>
</evidence>
<organism evidence="3 4">
    <name type="scientific">Halorientalis regularis</name>
    <dbReference type="NCBI Taxonomy" id="660518"/>
    <lineage>
        <taxon>Archaea</taxon>
        <taxon>Methanobacteriati</taxon>
        <taxon>Methanobacteriota</taxon>
        <taxon>Stenosarchaea group</taxon>
        <taxon>Halobacteria</taxon>
        <taxon>Halobacteriales</taxon>
        <taxon>Haloarculaceae</taxon>
        <taxon>Halorientalis</taxon>
    </lineage>
</organism>
<proteinExistence type="predicted"/>
<evidence type="ECO:0008006" key="5">
    <source>
        <dbReference type="Google" id="ProtNLM"/>
    </source>
</evidence>